<proteinExistence type="predicted"/>
<dbReference type="Pfam" id="PF00990">
    <property type="entry name" value="GGDEF"/>
    <property type="match status" value="1"/>
</dbReference>
<dbReference type="EC" id="2.7.7.65" evidence="1"/>
<keyword evidence="3" id="KW-0812">Transmembrane</keyword>
<evidence type="ECO:0000256" key="2">
    <source>
        <dbReference type="ARBA" id="ARBA00034247"/>
    </source>
</evidence>
<dbReference type="InterPro" id="IPR050469">
    <property type="entry name" value="Diguanylate_Cyclase"/>
</dbReference>
<name>A0A679JWL8_9HYPH</name>
<dbReference type="InterPro" id="IPR000160">
    <property type="entry name" value="GGDEF_dom"/>
</dbReference>
<dbReference type="AlphaFoldDB" id="A0A679JWL8"/>
<keyword evidence="5" id="KW-0548">Nucleotidyltransferase</keyword>
<dbReference type="GO" id="GO:0052621">
    <property type="term" value="F:diguanylate cyclase activity"/>
    <property type="evidence" value="ECO:0007669"/>
    <property type="project" value="UniProtKB-EC"/>
</dbReference>
<feature type="domain" description="GGDEF" evidence="4">
    <location>
        <begin position="359"/>
        <end position="497"/>
    </location>
</feature>
<dbReference type="PANTHER" id="PTHR45138">
    <property type="entry name" value="REGULATORY COMPONENTS OF SENSORY TRANSDUCTION SYSTEM"/>
    <property type="match status" value="1"/>
</dbReference>
<dbReference type="RefSeq" id="WP_339160206.1">
    <property type="nucleotide sequence ID" value="NZ_LR743510.1"/>
</dbReference>
<dbReference type="InterPro" id="IPR029787">
    <property type="entry name" value="Nucleotide_cyclase"/>
</dbReference>
<dbReference type="PANTHER" id="PTHR45138:SF9">
    <property type="entry name" value="DIGUANYLATE CYCLASE DGCM-RELATED"/>
    <property type="match status" value="1"/>
</dbReference>
<dbReference type="SUPFAM" id="SSF55073">
    <property type="entry name" value="Nucleotide cyclase"/>
    <property type="match status" value="1"/>
</dbReference>
<dbReference type="GO" id="GO:1902201">
    <property type="term" value="P:negative regulation of bacterial-type flagellum-dependent cell motility"/>
    <property type="evidence" value="ECO:0007669"/>
    <property type="project" value="TreeGrafter"/>
</dbReference>
<reference evidence="5" key="1">
    <citation type="submission" date="2019-12" db="EMBL/GenBank/DDBJ databases">
        <authorList>
            <person name="Cremers G."/>
        </authorList>
    </citation>
    <scope>NUCLEOTIDE SEQUENCE</scope>
    <source>
        <strain evidence="5">Mbul2</strain>
        <plasmid evidence="5">1</plasmid>
    </source>
</reference>
<feature type="transmembrane region" description="Helical" evidence="3">
    <location>
        <begin position="292"/>
        <end position="312"/>
    </location>
</feature>
<dbReference type="CDD" id="cd01949">
    <property type="entry name" value="GGDEF"/>
    <property type="match status" value="1"/>
</dbReference>
<dbReference type="SMART" id="SM00267">
    <property type="entry name" value="GGDEF"/>
    <property type="match status" value="1"/>
</dbReference>
<keyword evidence="5" id="KW-0808">Transferase</keyword>
<dbReference type="GO" id="GO:0043709">
    <property type="term" value="P:cell adhesion involved in single-species biofilm formation"/>
    <property type="evidence" value="ECO:0007669"/>
    <property type="project" value="TreeGrafter"/>
</dbReference>
<dbReference type="Gene3D" id="3.30.70.270">
    <property type="match status" value="1"/>
</dbReference>
<protein>
    <recommendedName>
        <fullName evidence="1">diguanylate cyclase</fullName>
        <ecNumber evidence="1">2.7.7.65</ecNumber>
    </recommendedName>
</protein>
<evidence type="ECO:0000256" key="3">
    <source>
        <dbReference type="SAM" id="Phobius"/>
    </source>
</evidence>
<dbReference type="GO" id="GO:0005886">
    <property type="term" value="C:plasma membrane"/>
    <property type="evidence" value="ECO:0007669"/>
    <property type="project" value="TreeGrafter"/>
</dbReference>
<accession>A0A679JWL8</accession>
<dbReference type="InterPro" id="IPR054327">
    <property type="entry name" value="His-kinase-like_sensor"/>
</dbReference>
<evidence type="ECO:0000259" key="4">
    <source>
        <dbReference type="PROSITE" id="PS50887"/>
    </source>
</evidence>
<keyword evidence="3" id="KW-0472">Membrane</keyword>
<dbReference type="Gene3D" id="3.30.450.20">
    <property type="entry name" value="PAS domain"/>
    <property type="match status" value="2"/>
</dbReference>
<dbReference type="InterPro" id="IPR043128">
    <property type="entry name" value="Rev_trsase/Diguanyl_cyclase"/>
</dbReference>
<keyword evidence="5" id="KW-0614">Plasmid</keyword>
<dbReference type="EMBL" id="LR743510">
    <property type="protein sequence ID" value="CAA2139362.1"/>
    <property type="molecule type" value="Genomic_DNA"/>
</dbReference>
<dbReference type="NCBIfam" id="TIGR00254">
    <property type="entry name" value="GGDEF"/>
    <property type="match status" value="1"/>
</dbReference>
<dbReference type="PROSITE" id="PS50887">
    <property type="entry name" value="GGDEF"/>
    <property type="match status" value="1"/>
</dbReference>
<comment type="catalytic activity">
    <reaction evidence="2">
        <text>2 GTP = 3',3'-c-di-GMP + 2 diphosphate</text>
        <dbReference type="Rhea" id="RHEA:24898"/>
        <dbReference type="ChEBI" id="CHEBI:33019"/>
        <dbReference type="ChEBI" id="CHEBI:37565"/>
        <dbReference type="ChEBI" id="CHEBI:58805"/>
        <dbReference type="EC" id="2.7.7.65"/>
    </reaction>
</comment>
<feature type="transmembrane region" description="Helical" evidence="3">
    <location>
        <begin position="16"/>
        <end position="37"/>
    </location>
</feature>
<dbReference type="Pfam" id="PF22588">
    <property type="entry name" value="dCache_1_like"/>
    <property type="match status" value="1"/>
</dbReference>
<dbReference type="CDD" id="cd12915">
    <property type="entry name" value="PDC2_DGC_like"/>
    <property type="match status" value="1"/>
</dbReference>
<geneLocation type="plasmid" evidence="5">
    <name>1</name>
</geneLocation>
<gene>
    <name evidence="5" type="primary">yedQ</name>
    <name evidence="5" type="ORF">MBLL_01585</name>
</gene>
<organism evidence="5">
    <name type="scientific">Methylobacterium bullatum</name>
    <dbReference type="NCBI Taxonomy" id="570505"/>
    <lineage>
        <taxon>Bacteria</taxon>
        <taxon>Pseudomonadati</taxon>
        <taxon>Pseudomonadota</taxon>
        <taxon>Alphaproteobacteria</taxon>
        <taxon>Hyphomicrobiales</taxon>
        <taxon>Methylobacteriaceae</taxon>
        <taxon>Methylobacterium</taxon>
    </lineage>
</organism>
<keyword evidence="3" id="KW-1133">Transmembrane helix</keyword>
<evidence type="ECO:0000313" key="5">
    <source>
        <dbReference type="EMBL" id="CAA2139362.1"/>
    </source>
</evidence>
<sequence length="512" mass="55694">MGLKLRLGRFTWSARTWIVLGVLAPIGMLITSGVMLLDMRRDAWDKAEQTSRNLLRVIERDIARNFEIIDLSIQGVVDGLNVPGVRNVSPELRQLILFDRAASARDMGVMLVLDENGDTVIDAASVTPRKLNNSDRDYFKAQKARADLGLYISPPVVSRLLGTPVLVLSRRINKPDGSFGGIVLGSLSLSYFHRLFDRIGLGPYGAINLYRSDGMRIVRHPYLESDIGSSIAGTPTFERFRREGSGSFVGTSPRDGSERHFAFTRIGDLPFILNVTLSAYEIEAEWRGKALVISLIVVLLCGLTIGLSLLFWRELRRRAAIQAELERLSRTDMLTGLPNRRAFEEMVARLWTSARLQGTPFSLLVVDADHFKRYNDRHGHAVGDRVLQGIGRCLSASLRRAGDIVCRVGGEEFVLLLPNADGAAALGAAERVHARMSTLSVPSAEIEAGAITVSVGVASALPSAGGSTDPFDLYRRADAALYAAKAAGRNRTCCAAPEGAAHPPAAPHGVAD</sequence>
<evidence type="ECO:0000256" key="1">
    <source>
        <dbReference type="ARBA" id="ARBA00012528"/>
    </source>
</evidence>
<dbReference type="FunFam" id="3.30.70.270:FF:000001">
    <property type="entry name" value="Diguanylate cyclase domain protein"/>
    <property type="match status" value="1"/>
</dbReference>
<dbReference type="CDD" id="cd12914">
    <property type="entry name" value="PDC1_DGC_like"/>
    <property type="match status" value="1"/>
</dbReference>